<dbReference type="InterPro" id="IPR017850">
    <property type="entry name" value="Alkaline_phosphatase_core_sf"/>
</dbReference>
<dbReference type="EMBL" id="PFER01000035">
    <property type="protein sequence ID" value="PJE73476.1"/>
    <property type="molecule type" value="Genomic_DNA"/>
</dbReference>
<dbReference type="Pfam" id="PF06415">
    <property type="entry name" value="iPGM_N"/>
    <property type="match status" value="1"/>
</dbReference>
<comment type="catalytic activity">
    <reaction evidence="1 9">
        <text>(2R)-2-phosphoglycerate = (2R)-3-phosphoglycerate</text>
        <dbReference type="Rhea" id="RHEA:15901"/>
        <dbReference type="ChEBI" id="CHEBI:58272"/>
        <dbReference type="ChEBI" id="CHEBI:58289"/>
        <dbReference type="EC" id="5.4.2.12"/>
    </reaction>
</comment>
<dbReference type="GO" id="GO:0030145">
    <property type="term" value="F:manganese ion binding"/>
    <property type="evidence" value="ECO:0007669"/>
    <property type="project" value="UniProtKB-UniRule"/>
</dbReference>
<dbReference type="SUPFAM" id="SSF64158">
    <property type="entry name" value="2,3-Bisphosphoglycerate-independent phosphoglycerate mutase, substrate-binding domain"/>
    <property type="match status" value="1"/>
</dbReference>
<keyword evidence="7 9" id="KW-0464">Manganese</keyword>
<evidence type="ECO:0000256" key="7">
    <source>
        <dbReference type="ARBA" id="ARBA00023211"/>
    </source>
</evidence>
<evidence type="ECO:0000259" key="14">
    <source>
        <dbReference type="Pfam" id="PF06415"/>
    </source>
</evidence>
<feature type="active site" description="Phosphoserine intermediate" evidence="9 11">
    <location>
        <position position="85"/>
    </location>
</feature>
<comment type="caution">
    <text evidence="15">The sequence shown here is derived from an EMBL/GenBank/DDBJ whole genome shotgun (WGS) entry which is preliminary data.</text>
</comment>
<dbReference type="EC" id="5.4.2.12" evidence="9 10"/>
<evidence type="ECO:0000313" key="16">
    <source>
        <dbReference type="Proteomes" id="UP000230959"/>
    </source>
</evidence>
<feature type="binding site" evidence="9 12">
    <location>
        <position position="480"/>
    </location>
    <ligand>
        <name>Mn(2+)</name>
        <dbReference type="ChEBI" id="CHEBI:29035"/>
        <label>1</label>
    </ligand>
</feature>
<keyword evidence="6 9" id="KW-0324">Glycolysis</keyword>
<comment type="cofactor">
    <cofactor evidence="9">
        <name>Mn(2+)</name>
        <dbReference type="ChEBI" id="CHEBI:29035"/>
    </cofactor>
    <text evidence="9">Binds 2 manganese ions per subunit.</text>
</comment>
<dbReference type="InterPro" id="IPR005995">
    <property type="entry name" value="Pgm_bpd_ind"/>
</dbReference>
<dbReference type="PANTHER" id="PTHR31637:SF0">
    <property type="entry name" value="2,3-BISPHOSPHOGLYCERATE-INDEPENDENT PHOSPHOGLYCERATE MUTASE"/>
    <property type="match status" value="1"/>
</dbReference>
<dbReference type="InterPro" id="IPR011258">
    <property type="entry name" value="BPG-indep_PGM_N"/>
</dbReference>
<comment type="function">
    <text evidence="2 9">Catalyzes the interconversion of 2-phosphoglycerate and 3-phosphoglycerate.</text>
</comment>
<dbReference type="InterPro" id="IPR006124">
    <property type="entry name" value="Metalloenzyme"/>
</dbReference>
<feature type="binding site" evidence="9 12">
    <location>
        <position position="462"/>
    </location>
    <ligand>
        <name>Mn(2+)</name>
        <dbReference type="ChEBI" id="CHEBI:29035"/>
        <label>2</label>
    </ligand>
</feature>
<gene>
    <name evidence="9" type="primary">gpmI</name>
    <name evidence="15" type="ORF">COV02_02320</name>
</gene>
<accession>A0A2M8LA22</accession>
<feature type="binding site" evidence="9 12">
    <location>
        <position position="424"/>
    </location>
    <ligand>
        <name>Mn(2+)</name>
        <dbReference type="ChEBI" id="CHEBI:29035"/>
        <label>1</label>
    </ligand>
</feature>
<dbReference type="GO" id="GO:0004619">
    <property type="term" value="F:phosphoglycerate mutase activity"/>
    <property type="evidence" value="ECO:0007669"/>
    <property type="project" value="UniProtKB-UniRule"/>
</dbReference>
<dbReference type="PANTHER" id="PTHR31637">
    <property type="entry name" value="2,3-BISPHOSPHOGLYCERATE-INDEPENDENT PHOSPHOGLYCERATE MUTASE"/>
    <property type="match status" value="1"/>
</dbReference>
<evidence type="ECO:0000256" key="6">
    <source>
        <dbReference type="ARBA" id="ARBA00023152"/>
    </source>
</evidence>
<keyword evidence="5 9" id="KW-0479">Metal-binding</keyword>
<dbReference type="SUPFAM" id="SSF53649">
    <property type="entry name" value="Alkaline phosphatase-like"/>
    <property type="match status" value="1"/>
</dbReference>
<dbReference type="Proteomes" id="UP000230959">
    <property type="component" value="Unassembled WGS sequence"/>
</dbReference>
<comment type="caution">
    <text evidence="9">Lacks conserved residue(s) required for the propagation of feature annotation.</text>
</comment>
<dbReference type="GO" id="GO:0006096">
    <property type="term" value="P:glycolytic process"/>
    <property type="evidence" value="ECO:0007669"/>
    <property type="project" value="UniProtKB-UniRule"/>
</dbReference>
<evidence type="ECO:0000313" key="15">
    <source>
        <dbReference type="EMBL" id="PJE73476.1"/>
    </source>
</evidence>
<evidence type="ECO:0000256" key="10">
    <source>
        <dbReference type="NCBIfam" id="TIGR01307"/>
    </source>
</evidence>
<evidence type="ECO:0000256" key="4">
    <source>
        <dbReference type="ARBA" id="ARBA00008819"/>
    </source>
</evidence>
<feature type="binding site" evidence="9 12">
    <location>
        <position position="420"/>
    </location>
    <ligand>
        <name>Mn(2+)</name>
        <dbReference type="ChEBI" id="CHEBI:29035"/>
        <label>1</label>
    </ligand>
</feature>
<feature type="domain" description="BPG-independent PGAM N-terminal" evidence="14">
    <location>
        <begin position="105"/>
        <end position="319"/>
    </location>
</feature>
<feature type="binding site" evidence="9 12">
    <location>
        <position position="35"/>
    </location>
    <ligand>
        <name>Mn(2+)</name>
        <dbReference type="ChEBI" id="CHEBI:29035"/>
        <label>2</label>
    </ligand>
</feature>
<evidence type="ECO:0000256" key="12">
    <source>
        <dbReference type="PIRSR" id="PIRSR001492-3"/>
    </source>
</evidence>
<dbReference type="UniPathway" id="UPA00109">
    <property type="reaction ID" value="UER00186"/>
</dbReference>
<organism evidence="15 16">
    <name type="scientific">Candidatus Terrybacteria bacterium CG10_big_fil_rev_8_21_14_0_10_41_10</name>
    <dbReference type="NCBI Taxonomy" id="1975026"/>
    <lineage>
        <taxon>Bacteria</taxon>
        <taxon>Candidatus Terryibacteriota</taxon>
    </lineage>
</organism>
<evidence type="ECO:0000256" key="11">
    <source>
        <dbReference type="PIRSR" id="PIRSR001492-1"/>
    </source>
</evidence>
<sequence length="545" mass="60159">MSWLSKIFKKEGLAIKNTTVKNISRPKPLLLVIIDGYGVPQDGSESPWRNAAKPNFEEIEKYYPFTTLQASGIAVGLPWGEAGNSEVGHLTIGAGKVIYNYLPKISTAIKDGSFYENEAFMKAVSQAKAGNGALHFLGLFSSGTVHAYFEHLYALLELAKRNGVDNKTYLHLFTDGKDAYEHEGANFYGKLEDDLKKDFPNIKIASIMGRNFAMNRNEEWGETEKAYNLLIKGEGVNFSLVKNYIENNYAEGITDSAITPAAAIDKEGRIKSGDSVIFFNFREDSARQLTEAFIKPDFDKFNREKLNNLIFVTMTEYDKNLPILAAFKSAEVANPLAKLLSESGLSQLHIAETEKYAHITFFLNGGRETPFKGEDRLLVPSPDIHPYSQAPAMSSAEIAKRVISNLGNYDFIAVNFANADMVGHTGEFGATTKAIETIDSRVGELKKAVLDIGGTLIVTADHGNAEEKLYKSTGNKKSEHSLNPVPFYVIGNDFKKETAKTPEEISANYRKTKGALIDVAPTILSLLKIQTPADMTGRSLLEKLF</sequence>
<dbReference type="Gene3D" id="3.40.1450.10">
    <property type="entry name" value="BPG-independent phosphoglycerate mutase, domain B"/>
    <property type="match status" value="1"/>
</dbReference>
<dbReference type="PIRSF" id="PIRSF001492">
    <property type="entry name" value="IPGAM"/>
    <property type="match status" value="1"/>
</dbReference>
<proteinExistence type="inferred from homology"/>
<feature type="binding site" evidence="9">
    <location>
        <position position="216"/>
    </location>
    <ligand>
        <name>substrate</name>
    </ligand>
</feature>
<feature type="binding site" evidence="9">
    <location>
        <position position="355"/>
    </location>
    <ligand>
        <name>substrate</name>
    </ligand>
</feature>
<comment type="pathway">
    <text evidence="3 9">Carbohydrate degradation; glycolysis; pyruvate from D-glyceraldehyde 3-phosphate: step 3/5.</text>
</comment>
<protein>
    <recommendedName>
        <fullName evidence="9 10">2,3-bisphosphoglycerate-independent phosphoglycerate mutase</fullName>
        <shortName evidence="9">BPG-independent PGAM</shortName>
        <shortName evidence="9">Phosphoglyceromutase</shortName>
        <shortName evidence="9">iPGM</shortName>
        <ecNumber evidence="9 10">5.4.2.12</ecNumber>
    </recommendedName>
</protein>
<dbReference type="HAMAP" id="MF_01038">
    <property type="entry name" value="GpmI"/>
    <property type="match status" value="1"/>
</dbReference>
<evidence type="ECO:0000256" key="1">
    <source>
        <dbReference type="ARBA" id="ARBA00000370"/>
    </source>
</evidence>
<dbReference type="FunFam" id="3.40.1450.10:FF:000002">
    <property type="entry name" value="2,3-bisphosphoglycerate-independent phosphoglycerate mutase"/>
    <property type="match status" value="1"/>
</dbReference>
<reference evidence="16" key="1">
    <citation type="submission" date="2017-09" db="EMBL/GenBank/DDBJ databases">
        <title>Depth-based differentiation of microbial function through sediment-hosted aquifers and enrichment of novel symbionts in the deep terrestrial subsurface.</title>
        <authorList>
            <person name="Probst A.J."/>
            <person name="Ladd B."/>
            <person name="Jarett J.K."/>
            <person name="Geller-Mcgrath D.E."/>
            <person name="Sieber C.M.K."/>
            <person name="Emerson J.B."/>
            <person name="Anantharaman K."/>
            <person name="Thomas B.C."/>
            <person name="Malmstrom R."/>
            <person name="Stieglmeier M."/>
            <person name="Klingl A."/>
            <person name="Woyke T."/>
            <person name="Ryan C.M."/>
            <person name="Banfield J.F."/>
        </authorList>
    </citation>
    <scope>NUCLEOTIDE SEQUENCE [LARGE SCALE GENOMIC DNA]</scope>
</reference>
<comment type="similarity">
    <text evidence="4 9">Belongs to the BPG-independent phosphoglycerate mutase family.</text>
</comment>
<dbReference type="AlphaFoldDB" id="A0A2M8LA22"/>
<feature type="binding site" evidence="9">
    <location>
        <position position="210"/>
    </location>
    <ligand>
        <name>substrate</name>
    </ligand>
</feature>
<dbReference type="CDD" id="cd16010">
    <property type="entry name" value="iPGM"/>
    <property type="match status" value="1"/>
</dbReference>
<feature type="binding site" evidence="9 12">
    <location>
        <position position="461"/>
    </location>
    <ligand>
        <name>Mn(2+)</name>
        <dbReference type="ChEBI" id="CHEBI:29035"/>
        <label>2</label>
    </ligand>
</feature>
<evidence type="ECO:0000256" key="9">
    <source>
        <dbReference type="HAMAP-Rule" id="MF_01038"/>
    </source>
</evidence>
<dbReference type="Pfam" id="PF01676">
    <property type="entry name" value="Metalloenzyme"/>
    <property type="match status" value="1"/>
</dbReference>
<comment type="subunit">
    <text evidence="9">Monomer.</text>
</comment>
<dbReference type="GO" id="GO:0005829">
    <property type="term" value="C:cytosol"/>
    <property type="evidence" value="ECO:0007669"/>
    <property type="project" value="TreeGrafter"/>
</dbReference>
<evidence type="ECO:0000256" key="8">
    <source>
        <dbReference type="ARBA" id="ARBA00023235"/>
    </source>
</evidence>
<dbReference type="Gene3D" id="3.40.720.10">
    <property type="entry name" value="Alkaline Phosphatase, subunit A"/>
    <property type="match status" value="1"/>
</dbReference>
<feature type="binding site" evidence="9">
    <location>
        <position position="146"/>
    </location>
    <ligand>
        <name>substrate</name>
    </ligand>
</feature>
<dbReference type="GO" id="GO:0006007">
    <property type="term" value="P:glucose catabolic process"/>
    <property type="evidence" value="ECO:0007669"/>
    <property type="project" value="InterPro"/>
</dbReference>
<evidence type="ECO:0000256" key="2">
    <source>
        <dbReference type="ARBA" id="ARBA00002315"/>
    </source>
</evidence>
<dbReference type="NCBIfam" id="TIGR01307">
    <property type="entry name" value="pgm_bpd_ind"/>
    <property type="match status" value="1"/>
</dbReference>
<feature type="binding site" evidence="9 12">
    <location>
        <position position="85"/>
    </location>
    <ligand>
        <name>Mn(2+)</name>
        <dbReference type="ChEBI" id="CHEBI:29035"/>
        <label>2</label>
    </ligand>
</feature>
<evidence type="ECO:0000259" key="13">
    <source>
        <dbReference type="Pfam" id="PF01676"/>
    </source>
</evidence>
<name>A0A2M8LA22_9BACT</name>
<feature type="domain" description="Metalloenzyme" evidence="13">
    <location>
        <begin position="27"/>
        <end position="529"/>
    </location>
</feature>
<dbReference type="InterPro" id="IPR036646">
    <property type="entry name" value="PGAM_B_sf"/>
</dbReference>
<keyword evidence="8 9" id="KW-0413">Isomerase</keyword>
<evidence type="ECO:0000256" key="3">
    <source>
        <dbReference type="ARBA" id="ARBA00004798"/>
    </source>
</evidence>
<evidence type="ECO:0000256" key="5">
    <source>
        <dbReference type="ARBA" id="ARBA00022723"/>
    </source>
</evidence>